<organism evidence="2 4">
    <name type="scientific">Rotaria magnacalcarata</name>
    <dbReference type="NCBI Taxonomy" id="392030"/>
    <lineage>
        <taxon>Eukaryota</taxon>
        <taxon>Metazoa</taxon>
        <taxon>Spiralia</taxon>
        <taxon>Gnathifera</taxon>
        <taxon>Rotifera</taxon>
        <taxon>Eurotatoria</taxon>
        <taxon>Bdelloidea</taxon>
        <taxon>Philodinida</taxon>
        <taxon>Philodinidae</taxon>
        <taxon>Rotaria</taxon>
    </lineage>
</organism>
<name>A0A815MQ51_9BILA</name>
<dbReference type="PANTHER" id="PTHR46580">
    <property type="entry name" value="SENSOR KINASE-RELATED"/>
    <property type="match status" value="1"/>
</dbReference>
<reference evidence="2" key="1">
    <citation type="submission" date="2021-02" db="EMBL/GenBank/DDBJ databases">
        <authorList>
            <person name="Nowell W R."/>
        </authorList>
    </citation>
    <scope>NUCLEOTIDE SEQUENCE</scope>
</reference>
<keyword evidence="1" id="KW-0732">Signal</keyword>
<dbReference type="PANTHER" id="PTHR46580:SF2">
    <property type="entry name" value="MAM DOMAIN-CONTAINING PROTEIN"/>
    <property type="match status" value="1"/>
</dbReference>
<evidence type="ECO:0000256" key="1">
    <source>
        <dbReference type="ARBA" id="ARBA00022729"/>
    </source>
</evidence>
<comment type="caution">
    <text evidence="2">The sequence shown here is derived from an EMBL/GenBank/DDBJ whole genome shotgun (WGS) entry which is preliminary data.</text>
</comment>
<dbReference type="Gene3D" id="2.30.30.100">
    <property type="match status" value="3"/>
</dbReference>
<evidence type="ECO:0008006" key="5">
    <source>
        <dbReference type="Google" id="ProtNLM"/>
    </source>
</evidence>
<dbReference type="InterPro" id="IPR028994">
    <property type="entry name" value="Integrin_alpha_N"/>
</dbReference>
<dbReference type="EMBL" id="CAJOBH010051404">
    <property type="protein sequence ID" value="CAF4380855.1"/>
    <property type="molecule type" value="Genomic_DNA"/>
</dbReference>
<dbReference type="SUPFAM" id="SSF69318">
    <property type="entry name" value="Integrin alpha N-terminal domain"/>
    <property type="match status" value="3"/>
</dbReference>
<dbReference type="Proteomes" id="UP000681967">
    <property type="component" value="Unassembled WGS sequence"/>
</dbReference>
<dbReference type="InterPro" id="IPR013517">
    <property type="entry name" value="FG-GAP"/>
</dbReference>
<evidence type="ECO:0000313" key="2">
    <source>
        <dbReference type="EMBL" id="CAF1427667.1"/>
    </source>
</evidence>
<gene>
    <name evidence="3" type="ORF">BYL167_LOCUS30728</name>
    <name evidence="2" type="ORF">CJN711_LOCUS23386</name>
</gene>
<dbReference type="EMBL" id="CAJNOV010010881">
    <property type="protein sequence ID" value="CAF1427667.1"/>
    <property type="molecule type" value="Genomic_DNA"/>
</dbReference>
<evidence type="ECO:0000313" key="4">
    <source>
        <dbReference type="Proteomes" id="UP000663855"/>
    </source>
</evidence>
<dbReference type="Proteomes" id="UP000663855">
    <property type="component" value="Unassembled WGS sequence"/>
</dbReference>
<sequence length="689" mass="74082">MTIDSGIIRAHDQLSYGRHIFGYDDGTFREQVTYSVGFDSHPYSVAVGDCNNDNRLDIVVANHGTNSIEILIGKENKPFANVFLKSLGSYRPVWIAAGSWNKDMFLDIAVVSYATSSIVIALGYGNTTFTVLTEYSTGYDSLPQSAVIADLNRDNYFDSIISNSGTSNAAVLLGYGNGSFTYPKLYLTGVDSSPFTVAVGNLNDDNQLDIAVASYGTSNIGTLIGHGDGPFTKIEISSIGYKFRNGTLRSQEIHFIETTSAPAAVLVGEFSSDTRLDVVTINTGINNVTILLGYGDGSFGEHTDFSTGNNSSASCVTVGDFNKDNLLDIAVSNSKTNNAGILVDYGNGNSSKIRTFSTGHYFRLQSIVTCDLNHDNILDIAVANYGTSNIGILLGYGNGTLATQVTFSSETNISYSIAIGDFNSYTLLDVTVDNYGTASVTLLRDYDNGTFVFYTTLSTDMRSSPYSITLGDLNNDHILDVTVASKNRFHVAILLGLNNETFTDFQTFSTGNNSYPVCLTLNDCNQDSIPDIAVANSESNTIGILMGHGDGTFAAERILINDSILDIAVANHGANSITILFEYGDGSFIEQTDIFIQDNSYSTSIATSALNSDKCLDSIVACFGSKSVLVFYGYGNGTYEEPQSYVLGYGSFLYSLALGDFNSDNWLDIAVVNYGADTVDILLQTCNSS</sequence>
<dbReference type="Pfam" id="PF13517">
    <property type="entry name" value="FG-GAP_3"/>
    <property type="match status" value="4"/>
</dbReference>
<proteinExistence type="predicted"/>
<dbReference type="AlphaFoldDB" id="A0A815MQ51"/>
<protein>
    <recommendedName>
        <fullName evidence="5">VCBS repeat-containing protein</fullName>
    </recommendedName>
</protein>
<dbReference type="Gene3D" id="2.130.10.130">
    <property type="entry name" value="Integrin alpha, N-terminal"/>
    <property type="match status" value="2"/>
</dbReference>
<accession>A0A815MQ51</accession>
<evidence type="ECO:0000313" key="3">
    <source>
        <dbReference type="EMBL" id="CAF4380855.1"/>
    </source>
</evidence>